<organism evidence="13 14">
    <name type="scientific">Alligator mississippiensis</name>
    <name type="common">American alligator</name>
    <dbReference type="NCBI Taxonomy" id="8496"/>
    <lineage>
        <taxon>Eukaryota</taxon>
        <taxon>Metazoa</taxon>
        <taxon>Chordata</taxon>
        <taxon>Craniata</taxon>
        <taxon>Vertebrata</taxon>
        <taxon>Euteleostomi</taxon>
        <taxon>Archelosauria</taxon>
        <taxon>Archosauria</taxon>
        <taxon>Crocodylia</taxon>
        <taxon>Alligatoridae</taxon>
        <taxon>Alligatorinae</taxon>
        <taxon>Alligator</taxon>
    </lineage>
</organism>
<dbReference type="STRING" id="8496.A0A151P4N2"/>
<evidence type="ECO:0000256" key="6">
    <source>
        <dbReference type="ARBA" id="ARBA00022989"/>
    </source>
</evidence>
<dbReference type="InterPro" id="IPR037055">
    <property type="entry name" value="MHC_I-like_Ag-recog_sf"/>
</dbReference>
<dbReference type="Gene3D" id="2.60.40.10">
    <property type="entry name" value="Immunoglobulins"/>
    <property type="match status" value="1"/>
</dbReference>
<dbReference type="PROSITE" id="PS50835">
    <property type="entry name" value="IG_LIKE"/>
    <property type="match status" value="1"/>
</dbReference>
<evidence type="ECO:0000256" key="3">
    <source>
        <dbReference type="ARBA" id="ARBA00022692"/>
    </source>
</evidence>
<dbReference type="InterPro" id="IPR007110">
    <property type="entry name" value="Ig-like_dom"/>
</dbReference>
<keyword evidence="5" id="KW-0391">Immunity</keyword>
<reference evidence="13 14" key="1">
    <citation type="journal article" date="2012" name="Genome Biol.">
        <title>Sequencing three crocodilian genomes to illuminate the evolution of archosaurs and amniotes.</title>
        <authorList>
            <person name="St John J.A."/>
            <person name="Braun E.L."/>
            <person name="Isberg S.R."/>
            <person name="Miles L.G."/>
            <person name="Chong A.Y."/>
            <person name="Gongora J."/>
            <person name="Dalzell P."/>
            <person name="Moran C."/>
            <person name="Bed'hom B."/>
            <person name="Abzhanov A."/>
            <person name="Burgess S.C."/>
            <person name="Cooksey A.M."/>
            <person name="Castoe T.A."/>
            <person name="Crawford N.G."/>
            <person name="Densmore L.D."/>
            <person name="Drew J.C."/>
            <person name="Edwards S.V."/>
            <person name="Faircloth B.C."/>
            <person name="Fujita M.K."/>
            <person name="Greenwold M.J."/>
            <person name="Hoffmann F.G."/>
            <person name="Howard J.M."/>
            <person name="Iguchi T."/>
            <person name="Janes D.E."/>
            <person name="Khan S.Y."/>
            <person name="Kohno S."/>
            <person name="de Koning A.J."/>
            <person name="Lance S.L."/>
            <person name="McCarthy F.M."/>
            <person name="McCormack J.E."/>
            <person name="Merchant M.E."/>
            <person name="Peterson D.G."/>
            <person name="Pollock D.D."/>
            <person name="Pourmand N."/>
            <person name="Raney B.J."/>
            <person name="Roessler K.A."/>
            <person name="Sanford J.R."/>
            <person name="Sawyer R.H."/>
            <person name="Schmidt C.J."/>
            <person name="Triplett E.W."/>
            <person name="Tuberville T.D."/>
            <person name="Venegas-Anaya M."/>
            <person name="Howard J.T."/>
            <person name="Jarvis E.D."/>
            <person name="Guillette L.J.Jr."/>
            <person name="Glenn T.C."/>
            <person name="Green R.E."/>
            <person name="Ray D.A."/>
        </authorList>
    </citation>
    <scope>NUCLEOTIDE SEQUENCE [LARGE SCALE GENOMIC DNA]</scope>
    <source>
        <strain evidence="13">KSC_2009_1</strain>
    </source>
</reference>
<dbReference type="SUPFAM" id="SSF54452">
    <property type="entry name" value="MHC antigen-recognition domain"/>
    <property type="match status" value="2"/>
</dbReference>
<dbReference type="InterPro" id="IPR011161">
    <property type="entry name" value="MHC_I-like_Ag-recog"/>
</dbReference>
<dbReference type="GO" id="GO:0009897">
    <property type="term" value="C:external side of plasma membrane"/>
    <property type="evidence" value="ECO:0007669"/>
    <property type="project" value="TreeGrafter"/>
</dbReference>
<sequence length="401" mass="44903">MPGPSSAAPPGGGSEHPRALASAPTCADPCQSPTGSHSYWYFYTGVSDPSLDVPASTAVGYMDDQKILHYDSETRRQEPCGNWAQGVVGPDFCDNETRSLQGWQQEFGVNLGTLRQRYNQTDESHTLQFMYGFELHEDGSTGGYMQFGSDGEDFISYDLGTRTWIAVPAQAQITQRRWNEDKILFQIARAYLEESCIKWLQKYLQHGKAALLSKPPKTQVSDRPSSQDGLTTLSCRVHCFYPKEVAVVWLKNGEAQPQEMSHSGVIPSGDGTYQTWATININPSSNHDYTCSMEHVSLGEHLQAARDKSMMHVPAFTAMSYMDDQQILHYDSETRREEPRGDCVQGAVDPDFWDGETRSLRGWQWGFEANLVTLWQRYNQTSSDCGQTGMDRTMEDPGPEG</sequence>
<gene>
    <name evidence="13" type="ORF">Y1Q_0019426</name>
</gene>
<evidence type="ECO:0000256" key="9">
    <source>
        <dbReference type="ARBA" id="ARBA00023180"/>
    </source>
</evidence>
<evidence type="ECO:0000313" key="14">
    <source>
        <dbReference type="Proteomes" id="UP000050525"/>
    </source>
</evidence>
<evidence type="ECO:0000256" key="1">
    <source>
        <dbReference type="ARBA" id="ARBA00004479"/>
    </source>
</evidence>
<dbReference type="InterPro" id="IPR036179">
    <property type="entry name" value="Ig-like_dom_sf"/>
</dbReference>
<evidence type="ECO:0000256" key="10">
    <source>
        <dbReference type="RuleBase" id="RU004439"/>
    </source>
</evidence>
<dbReference type="PRINTS" id="PR01638">
    <property type="entry name" value="MHCCLASSI"/>
</dbReference>
<comment type="caution">
    <text evidence="13">The sequence shown here is derived from an EMBL/GenBank/DDBJ whole genome shotgun (WGS) entry which is preliminary data.</text>
</comment>
<dbReference type="Gene3D" id="3.30.500.10">
    <property type="entry name" value="MHC class I-like antigen recognition-like"/>
    <property type="match status" value="2"/>
</dbReference>
<keyword evidence="3" id="KW-0812">Transmembrane</keyword>
<keyword evidence="8" id="KW-1015">Disulfide bond</keyword>
<dbReference type="SMART" id="SM00407">
    <property type="entry name" value="IGc1"/>
    <property type="match status" value="1"/>
</dbReference>
<evidence type="ECO:0000313" key="13">
    <source>
        <dbReference type="EMBL" id="KYO44006.1"/>
    </source>
</evidence>
<dbReference type="PhylomeDB" id="A0A151P4N2"/>
<dbReference type="GO" id="GO:0006955">
    <property type="term" value="P:immune response"/>
    <property type="evidence" value="ECO:0007669"/>
    <property type="project" value="TreeGrafter"/>
</dbReference>
<keyword evidence="9" id="KW-0325">Glycoprotein</keyword>
<dbReference type="InterPro" id="IPR001039">
    <property type="entry name" value="MHC_I_a_a1/a2"/>
</dbReference>
<keyword evidence="4" id="KW-0732">Signal</keyword>
<dbReference type="InterPro" id="IPR013783">
    <property type="entry name" value="Ig-like_fold"/>
</dbReference>
<dbReference type="AlphaFoldDB" id="A0A151P4N2"/>
<proteinExistence type="inferred from homology"/>
<dbReference type="GO" id="GO:0005615">
    <property type="term" value="C:extracellular space"/>
    <property type="evidence" value="ECO:0007669"/>
    <property type="project" value="TreeGrafter"/>
</dbReference>
<dbReference type="EMBL" id="AKHW03000987">
    <property type="protein sequence ID" value="KYO44006.1"/>
    <property type="molecule type" value="Genomic_DNA"/>
</dbReference>
<comment type="subcellular location">
    <subcellularLocation>
        <location evidence="1">Membrane</location>
        <topology evidence="1">Single-pass type I membrane protein</topology>
    </subcellularLocation>
</comment>
<dbReference type="InterPro" id="IPR011162">
    <property type="entry name" value="MHC_I/II-like_Ag-recog"/>
</dbReference>
<evidence type="ECO:0000256" key="5">
    <source>
        <dbReference type="ARBA" id="ARBA00022859"/>
    </source>
</evidence>
<evidence type="ECO:0000256" key="7">
    <source>
        <dbReference type="ARBA" id="ARBA00023136"/>
    </source>
</evidence>
<dbReference type="PANTHER" id="PTHR16675">
    <property type="entry name" value="MHC CLASS I-RELATED"/>
    <property type="match status" value="1"/>
</dbReference>
<dbReference type="SUPFAM" id="SSF48726">
    <property type="entry name" value="Immunoglobulin"/>
    <property type="match status" value="1"/>
</dbReference>
<protein>
    <submittedName>
        <fullName evidence="13">Major histocompatibility complex class I-related protein-like</fullName>
    </submittedName>
</protein>
<keyword evidence="14" id="KW-1185">Reference proteome</keyword>
<name>A0A151P4N2_ALLMI</name>
<accession>A0A151P4N2</accession>
<feature type="domain" description="Ig-like" evidence="12">
    <location>
        <begin position="215"/>
        <end position="311"/>
    </location>
</feature>
<keyword evidence="2" id="KW-0490">MHC I</keyword>
<evidence type="ECO:0000256" key="8">
    <source>
        <dbReference type="ARBA" id="ARBA00023157"/>
    </source>
</evidence>
<dbReference type="Proteomes" id="UP000050525">
    <property type="component" value="Unassembled WGS sequence"/>
</dbReference>
<evidence type="ECO:0000256" key="4">
    <source>
        <dbReference type="ARBA" id="ARBA00022729"/>
    </source>
</evidence>
<dbReference type="InterPro" id="IPR050208">
    <property type="entry name" value="MHC_class-I_related"/>
</dbReference>
<feature type="region of interest" description="Disordered" evidence="11">
    <location>
        <begin position="1"/>
        <end position="27"/>
    </location>
</feature>
<dbReference type="InterPro" id="IPR003597">
    <property type="entry name" value="Ig_C1-set"/>
</dbReference>
<evidence type="ECO:0000256" key="2">
    <source>
        <dbReference type="ARBA" id="ARBA00022451"/>
    </source>
</evidence>
<evidence type="ECO:0000256" key="11">
    <source>
        <dbReference type="SAM" id="MobiDB-lite"/>
    </source>
</evidence>
<dbReference type="Pfam" id="PF07654">
    <property type="entry name" value="C1-set"/>
    <property type="match status" value="1"/>
</dbReference>
<dbReference type="FunFam" id="3.30.500.10:FF:000001">
    <property type="entry name" value="H-2 class I histocompatibility antigen, alpha chain"/>
    <property type="match status" value="1"/>
</dbReference>
<comment type="similarity">
    <text evidence="10">Belongs to the MHC class I family.</text>
</comment>
<keyword evidence="7" id="KW-0472">Membrane</keyword>
<dbReference type="FunFam" id="2.60.40.10:FF:000204">
    <property type="entry name" value="Major histocompatibility complex, class I-related protein"/>
    <property type="match status" value="1"/>
</dbReference>
<dbReference type="PANTHER" id="PTHR16675:SF242">
    <property type="entry name" value="MAJOR HISTOCOMPATIBILITY COMPLEX CLASS I-RELATED GENE PROTEIN"/>
    <property type="match status" value="1"/>
</dbReference>
<evidence type="ECO:0000259" key="12">
    <source>
        <dbReference type="PROSITE" id="PS50835"/>
    </source>
</evidence>
<keyword evidence="6" id="KW-1133">Transmembrane helix</keyword>
<dbReference type="Pfam" id="PF00129">
    <property type="entry name" value="MHC_I"/>
    <property type="match status" value="2"/>
</dbReference>